<gene>
    <name evidence="3" type="ORF">S03H2_46412</name>
</gene>
<dbReference type="GO" id="GO:1903457">
    <property type="term" value="P:lactate catabolic process"/>
    <property type="evidence" value="ECO:0007669"/>
    <property type="project" value="TreeGrafter"/>
</dbReference>
<dbReference type="PANTHER" id="PTHR11748:SF111">
    <property type="entry name" value="D-LACTATE DEHYDROGENASE, MITOCHONDRIAL-RELATED"/>
    <property type="match status" value="1"/>
</dbReference>
<protein>
    <recommendedName>
        <fullName evidence="2">FAD-binding PCMH-type domain-containing protein</fullName>
    </recommendedName>
</protein>
<feature type="domain" description="FAD-binding PCMH-type" evidence="2">
    <location>
        <begin position="10"/>
        <end position="196"/>
    </location>
</feature>
<feature type="non-terminal residue" evidence="3">
    <location>
        <position position="1"/>
    </location>
</feature>
<dbReference type="Gene3D" id="3.30.465.10">
    <property type="match status" value="1"/>
</dbReference>
<feature type="non-terminal residue" evidence="3">
    <location>
        <position position="266"/>
    </location>
</feature>
<evidence type="ECO:0000259" key="2">
    <source>
        <dbReference type="PROSITE" id="PS51387"/>
    </source>
</evidence>
<evidence type="ECO:0000256" key="1">
    <source>
        <dbReference type="ARBA" id="ARBA00008000"/>
    </source>
</evidence>
<evidence type="ECO:0000313" key="3">
    <source>
        <dbReference type="EMBL" id="GAH63644.1"/>
    </source>
</evidence>
<dbReference type="Pfam" id="PF01565">
    <property type="entry name" value="FAD_binding_4"/>
    <property type="match status" value="1"/>
</dbReference>
<dbReference type="PROSITE" id="PS51387">
    <property type="entry name" value="FAD_PCMH"/>
    <property type="match status" value="1"/>
</dbReference>
<dbReference type="SUPFAM" id="SSF56176">
    <property type="entry name" value="FAD-binding/transporter-associated domain-like"/>
    <property type="match status" value="1"/>
</dbReference>
<comment type="caution">
    <text evidence="3">The sequence shown here is derived from an EMBL/GenBank/DDBJ whole genome shotgun (WGS) entry which is preliminary data.</text>
</comment>
<dbReference type="GO" id="GO:0008720">
    <property type="term" value="F:D-lactate dehydrogenase (NAD+) activity"/>
    <property type="evidence" value="ECO:0007669"/>
    <property type="project" value="TreeGrafter"/>
</dbReference>
<name>X1IC09_9ZZZZ</name>
<organism evidence="3">
    <name type="scientific">marine sediment metagenome</name>
    <dbReference type="NCBI Taxonomy" id="412755"/>
    <lineage>
        <taxon>unclassified sequences</taxon>
        <taxon>metagenomes</taxon>
        <taxon>ecological metagenomes</taxon>
    </lineage>
</organism>
<reference evidence="3" key="1">
    <citation type="journal article" date="2014" name="Front. Microbiol.">
        <title>High frequency of phylogenetically diverse reductive dehalogenase-homologous genes in deep subseafloor sedimentary metagenomes.</title>
        <authorList>
            <person name="Kawai M."/>
            <person name="Futagami T."/>
            <person name="Toyoda A."/>
            <person name="Takaki Y."/>
            <person name="Nishi S."/>
            <person name="Hori S."/>
            <person name="Arai W."/>
            <person name="Tsubouchi T."/>
            <person name="Morono Y."/>
            <person name="Uchiyama I."/>
            <person name="Ito T."/>
            <person name="Fujiyama A."/>
            <person name="Inagaki F."/>
            <person name="Takami H."/>
        </authorList>
    </citation>
    <scope>NUCLEOTIDE SEQUENCE</scope>
    <source>
        <strain evidence="3">Expedition CK06-06</strain>
    </source>
</reference>
<dbReference type="InterPro" id="IPR036318">
    <property type="entry name" value="FAD-bd_PCMH-like_sf"/>
</dbReference>
<proteinExistence type="inferred from homology"/>
<sequence length="266" mass="29705">FYSRDPGLTTPHEPDYVVMPKTTEEIQEIVKLANKEKIPIVPKGGGLALTGLVVPQRGGIVIDTKRMGKILEVNEKARYVIVEAGTTHGVLKSYLEKRYPHLRHSIPDSPPIATIVGNAVIHGQGRLAQQYGFNSDLVSGLEVVLPTGEICRIGSCSVSPYWFSKGAPLPDLTGLFLGWFGTTGIITKLALRLYPCKKMRDVMLFLIDRGELVPDIVLKLSDTEMVEDIVVNFQPLPLMLRENYNMLIYITADSDEELEFKRKLLW</sequence>
<dbReference type="PANTHER" id="PTHR11748">
    <property type="entry name" value="D-LACTATE DEHYDROGENASE"/>
    <property type="match status" value="1"/>
</dbReference>
<dbReference type="GO" id="GO:0071949">
    <property type="term" value="F:FAD binding"/>
    <property type="evidence" value="ECO:0007669"/>
    <property type="project" value="InterPro"/>
</dbReference>
<dbReference type="AlphaFoldDB" id="X1IC09"/>
<dbReference type="GO" id="GO:0004458">
    <property type="term" value="F:D-lactate dehydrogenase (cytochrome) activity"/>
    <property type="evidence" value="ECO:0007669"/>
    <property type="project" value="TreeGrafter"/>
</dbReference>
<dbReference type="InterPro" id="IPR016166">
    <property type="entry name" value="FAD-bd_PCMH"/>
</dbReference>
<accession>X1IC09</accession>
<dbReference type="InterPro" id="IPR016169">
    <property type="entry name" value="FAD-bd_PCMH_sub2"/>
</dbReference>
<dbReference type="InterPro" id="IPR006094">
    <property type="entry name" value="Oxid_FAD_bind_N"/>
</dbReference>
<dbReference type="EMBL" id="BARU01029135">
    <property type="protein sequence ID" value="GAH63644.1"/>
    <property type="molecule type" value="Genomic_DNA"/>
</dbReference>
<comment type="similarity">
    <text evidence="1">Belongs to the FAD-binding oxidoreductase/transferase type 4 family.</text>
</comment>